<proteinExistence type="predicted"/>
<sequence length="230" mass="25370">MQLQIDTFLDGDLVGEQQLAFVGHVAECGDCAHELRYAQHLYESVLDLPKADCSDALVENLVEISSQKRVQQREGREGHEGHEKHRGKTGALAETSRQPSRVGFFAQLDQFFSDRLPLTIGFAALSTLVIAVVIVMAPRVDNAPQPLVAEVTPDLSAENAAMIPAAFDAAEVRMALEELNTAIDYLNRVSRQTETMIGERFVVLPLKQRVNSSLRRASFSNNEDRQAGPI</sequence>
<evidence type="ECO:0000313" key="3">
    <source>
        <dbReference type="EMBL" id="KRO79533.1"/>
    </source>
</evidence>
<evidence type="ECO:0000256" key="2">
    <source>
        <dbReference type="SAM" id="Phobius"/>
    </source>
</evidence>
<feature type="compositionally biased region" description="Basic and acidic residues" evidence="1">
    <location>
        <begin position="71"/>
        <end position="83"/>
    </location>
</feature>
<keyword evidence="2" id="KW-1133">Transmembrane helix</keyword>
<keyword evidence="2" id="KW-0472">Membrane</keyword>
<dbReference type="Proteomes" id="UP000051547">
    <property type="component" value="Unassembled WGS sequence"/>
</dbReference>
<reference evidence="3 4" key="1">
    <citation type="submission" date="2015-10" db="EMBL/GenBank/DDBJ databases">
        <title>Metagenome-Assembled Genomes uncover a global brackish microbiome.</title>
        <authorList>
            <person name="Hugerth L.W."/>
            <person name="Larsson J."/>
            <person name="Alneberg J."/>
            <person name="Lindh M.V."/>
            <person name="Legrand C."/>
            <person name="Pinhassi J."/>
            <person name="Andersson A.F."/>
        </authorList>
    </citation>
    <scope>NUCLEOTIDE SEQUENCE [LARGE SCALE GENOMIC DNA]</scope>
    <source>
        <strain evidence="3">BACL4 MAG-120920-bin41</strain>
    </source>
</reference>
<accession>A0A0R2T3W2</accession>
<evidence type="ECO:0000313" key="4">
    <source>
        <dbReference type="Proteomes" id="UP000051547"/>
    </source>
</evidence>
<feature type="transmembrane region" description="Helical" evidence="2">
    <location>
        <begin position="116"/>
        <end position="137"/>
    </location>
</feature>
<feature type="region of interest" description="Disordered" evidence="1">
    <location>
        <begin position="68"/>
        <end position="93"/>
    </location>
</feature>
<comment type="caution">
    <text evidence="3">The sequence shown here is derived from an EMBL/GenBank/DDBJ whole genome shotgun (WGS) entry which is preliminary data.</text>
</comment>
<evidence type="ECO:0000256" key="1">
    <source>
        <dbReference type="SAM" id="MobiDB-lite"/>
    </source>
</evidence>
<name>A0A0R2T3W2_9GAMM</name>
<dbReference type="EMBL" id="LIBE01000356">
    <property type="protein sequence ID" value="KRO79533.1"/>
    <property type="molecule type" value="Genomic_DNA"/>
</dbReference>
<gene>
    <name evidence="3" type="ORF">ABR72_00905</name>
</gene>
<protein>
    <recommendedName>
        <fullName evidence="5">Zinc-finger domain-containing protein</fullName>
    </recommendedName>
</protein>
<evidence type="ECO:0008006" key="5">
    <source>
        <dbReference type="Google" id="ProtNLM"/>
    </source>
</evidence>
<organism evidence="3 4">
    <name type="scientific">OM182 bacterium BACL3 MAG-120920-bin41</name>
    <dbReference type="NCBI Taxonomy" id="1655580"/>
    <lineage>
        <taxon>Bacteria</taxon>
        <taxon>Pseudomonadati</taxon>
        <taxon>Pseudomonadota</taxon>
        <taxon>Gammaproteobacteria</taxon>
        <taxon>OMG group</taxon>
        <taxon>OM182 clade</taxon>
    </lineage>
</organism>
<dbReference type="AlphaFoldDB" id="A0A0R2T3W2"/>
<keyword evidence="2" id="KW-0812">Transmembrane</keyword>